<dbReference type="InterPro" id="IPR041447">
    <property type="entry name" value="Mannosidase_ig"/>
</dbReference>
<comment type="similarity">
    <text evidence="5">Belongs to the glycosyl hydrolase 2 family.</text>
</comment>
<dbReference type="InterPro" id="IPR054593">
    <property type="entry name" value="Beta-mannosidase-like_N2"/>
</dbReference>
<proteinExistence type="inferred from homology"/>
<dbReference type="InterPro" id="IPR036156">
    <property type="entry name" value="Beta-gal/glucu_dom_sf"/>
</dbReference>
<dbReference type="GO" id="GO:0004567">
    <property type="term" value="F:beta-mannosidase activity"/>
    <property type="evidence" value="ECO:0007669"/>
    <property type="project" value="UniProtKB-EC"/>
</dbReference>
<dbReference type="FunFam" id="3.20.20.80:FF:000050">
    <property type="entry name" value="Beta-mannosidase B"/>
    <property type="match status" value="1"/>
</dbReference>
<dbReference type="RefSeq" id="WP_274322330.1">
    <property type="nucleotide sequence ID" value="NZ_CP118158.1"/>
</dbReference>
<gene>
    <name evidence="20" type="ORF">ACFQMA_15570</name>
</gene>
<evidence type="ECO:0000259" key="17">
    <source>
        <dbReference type="Pfam" id="PF17753"/>
    </source>
</evidence>
<dbReference type="AlphaFoldDB" id="A0ABD5Y686"/>
<dbReference type="PANTHER" id="PTHR43730">
    <property type="entry name" value="BETA-MANNOSIDASE"/>
    <property type="match status" value="1"/>
</dbReference>
<evidence type="ECO:0000256" key="12">
    <source>
        <dbReference type="ARBA" id="ARBA00023180"/>
    </source>
</evidence>
<dbReference type="SUPFAM" id="SSF51445">
    <property type="entry name" value="(Trans)glycosidases"/>
    <property type="match status" value="1"/>
</dbReference>
<evidence type="ECO:0000259" key="19">
    <source>
        <dbReference type="Pfam" id="PF22666"/>
    </source>
</evidence>
<evidence type="ECO:0000256" key="2">
    <source>
        <dbReference type="ARBA" id="ARBA00003150"/>
    </source>
</evidence>
<dbReference type="SUPFAM" id="SSF49785">
    <property type="entry name" value="Galactose-binding domain-like"/>
    <property type="match status" value="1"/>
</dbReference>
<evidence type="ECO:0000256" key="13">
    <source>
        <dbReference type="ARBA" id="ARBA00023228"/>
    </source>
</evidence>
<keyword evidence="9" id="KW-0732">Signal</keyword>
<dbReference type="Pfam" id="PF17753">
    <property type="entry name" value="Ig_mannosidase"/>
    <property type="match status" value="1"/>
</dbReference>
<dbReference type="SUPFAM" id="SSF49303">
    <property type="entry name" value="beta-Galactosidase/glucuronidase domain"/>
    <property type="match status" value="3"/>
</dbReference>
<dbReference type="Proteomes" id="UP001596432">
    <property type="component" value="Unassembled WGS sequence"/>
</dbReference>
<dbReference type="InterPro" id="IPR013783">
    <property type="entry name" value="Ig-like_fold"/>
</dbReference>
<dbReference type="Pfam" id="PF22666">
    <property type="entry name" value="Glyco_hydro_2_N2"/>
    <property type="match status" value="1"/>
</dbReference>
<dbReference type="FunFam" id="2.60.120.260:FF:000060">
    <property type="entry name" value="Probable beta-mannosidase"/>
    <property type="match status" value="1"/>
</dbReference>
<organism evidence="20 21">
    <name type="scientific">Halosimplex aquaticum</name>
    <dbReference type="NCBI Taxonomy" id="3026162"/>
    <lineage>
        <taxon>Archaea</taxon>
        <taxon>Methanobacteriati</taxon>
        <taxon>Methanobacteriota</taxon>
        <taxon>Stenosarchaea group</taxon>
        <taxon>Halobacteria</taxon>
        <taxon>Halobacteriales</taxon>
        <taxon>Haloarculaceae</taxon>
        <taxon>Halosimplex</taxon>
    </lineage>
</organism>
<dbReference type="Gene3D" id="3.20.20.80">
    <property type="entry name" value="Glycosidases"/>
    <property type="match status" value="1"/>
</dbReference>
<comment type="function">
    <text evidence="2">Exoglycosidase that cleaves the single beta-linked mannose residue from the non-reducing end of all N-linked glycoprotein oligosaccharides.</text>
</comment>
<dbReference type="InterPro" id="IPR008979">
    <property type="entry name" value="Galactose-bd-like_sf"/>
</dbReference>
<comment type="pathway">
    <text evidence="4">Glycan metabolism; N-glycan degradation.</text>
</comment>
<feature type="domain" description="Beta-mannosidase-like galactose-binding" evidence="19">
    <location>
        <begin position="10"/>
        <end position="181"/>
    </location>
</feature>
<feature type="domain" description="Mannosidase Ig/CBM-like" evidence="18">
    <location>
        <begin position="670"/>
        <end position="753"/>
    </location>
</feature>
<dbReference type="PANTHER" id="PTHR43730:SF1">
    <property type="entry name" value="BETA-MANNOSIDASE"/>
    <property type="match status" value="1"/>
</dbReference>
<protein>
    <recommendedName>
        <fullName evidence="8">Beta-mannosidase</fullName>
        <ecNumber evidence="7">3.2.1.25</ecNumber>
    </recommendedName>
    <alternativeName>
        <fullName evidence="15">Lysosomal beta A mannosidase</fullName>
    </alternativeName>
</protein>
<keyword evidence="14" id="KW-0326">Glycosidase</keyword>
<dbReference type="Gene3D" id="2.60.120.260">
    <property type="entry name" value="Galactose-binding domain-like"/>
    <property type="match status" value="1"/>
</dbReference>
<comment type="catalytic activity">
    <reaction evidence="1">
        <text>Hydrolysis of terminal, non-reducing beta-D-mannose residues in beta-D-mannosides.</text>
        <dbReference type="EC" id="3.2.1.25"/>
    </reaction>
</comment>
<evidence type="ECO:0000313" key="20">
    <source>
        <dbReference type="EMBL" id="MFC7141244.1"/>
    </source>
</evidence>
<evidence type="ECO:0000256" key="10">
    <source>
        <dbReference type="ARBA" id="ARBA00022801"/>
    </source>
</evidence>
<evidence type="ECO:0000256" key="11">
    <source>
        <dbReference type="ARBA" id="ARBA00023157"/>
    </source>
</evidence>
<evidence type="ECO:0000256" key="9">
    <source>
        <dbReference type="ARBA" id="ARBA00022729"/>
    </source>
</evidence>
<evidence type="ECO:0000259" key="18">
    <source>
        <dbReference type="Pfam" id="PF17786"/>
    </source>
</evidence>
<evidence type="ECO:0000256" key="15">
    <source>
        <dbReference type="ARBA" id="ARBA00032581"/>
    </source>
</evidence>
<feature type="domain" description="Glycoside hydrolase family 2 catalytic" evidence="16">
    <location>
        <begin position="307"/>
        <end position="448"/>
    </location>
</feature>
<dbReference type="InterPro" id="IPR017853">
    <property type="entry name" value="GH"/>
</dbReference>
<dbReference type="EMBL" id="JBHTAS010000001">
    <property type="protein sequence ID" value="MFC7141244.1"/>
    <property type="molecule type" value="Genomic_DNA"/>
</dbReference>
<accession>A0ABD5Y686</accession>
<evidence type="ECO:0000256" key="5">
    <source>
        <dbReference type="ARBA" id="ARBA00007401"/>
    </source>
</evidence>
<dbReference type="Pfam" id="PF02836">
    <property type="entry name" value="Glyco_hydro_2_C"/>
    <property type="match status" value="1"/>
</dbReference>
<comment type="subcellular location">
    <subcellularLocation>
        <location evidence="3">Lysosome</location>
    </subcellularLocation>
</comment>
<dbReference type="GO" id="GO:0005764">
    <property type="term" value="C:lysosome"/>
    <property type="evidence" value="ECO:0007669"/>
    <property type="project" value="UniProtKB-SubCell"/>
</dbReference>
<keyword evidence="13" id="KW-0458">Lysosome</keyword>
<name>A0ABD5Y686_9EURY</name>
<evidence type="ECO:0000256" key="8">
    <source>
        <dbReference type="ARBA" id="ARBA00015707"/>
    </source>
</evidence>
<evidence type="ECO:0000256" key="4">
    <source>
        <dbReference type="ARBA" id="ARBA00004740"/>
    </source>
</evidence>
<evidence type="ECO:0000256" key="7">
    <source>
        <dbReference type="ARBA" id="ARBA00012754"/>
    </source>
</evidence>
<evidence type="ECO:0000259" key="16">
    <source>
        <dbReference type="Pfam" id="PF02836"/>
    </source>
</evidence>
<dbReference type="InterPro" id="IPR050887">
    <property type="entry name" value="Beta-mannosidase_GH2"/>
</dbReference>
<keyword evidence="11" id="KW-1015">Disulfide bond</keyword>
<evidence type="ECO:0000256" key="1">
    <source>
        <dbReference type="ARBA" id="ARBA00000829"/>
    </source>
</evidence>
<dbReference type="InterPro" id="IPR006103">
    <property type="entry name" value="Glyco_hydro_2_cat"/>
</dbReference>
<keyword evidence="10 20" id="KW-0378">Hydrolase</keyword>
<dbReference type="Gene3D" id="2.60.40.10">
    <property type="entry name" value="Immunoglobulins"/>
    <property type="match status" value="3"/>
</dbReference>
<feature type="domain" description="Beta-mannosidase Ig-fold" evidence="17">
    <location>
        <begin position="759"/>
        <end position="836"/>
    </location>
</feature>
<evidence type="ECO:0000256" key="14">
    <source>
        <dbReference type="ARBA" id="ARBA00023295"/>
    </source>
</evidence>
<evidence type="ECO:0000256" key="3">
    <source>
        <dbReference type="ARBA" id="ARBA00004371"/>
    </source>
</evidence>
<evidence type="ECO:0000256" key="6">
    <source>
        <dbReference type="ARBA" id="ARBA00011245"/>
    </source>
</evidence>
<comment type="caution">
    <text evidence="20">The sequence shown here is derived from an EMBL/GenBank/DDBJ whole genome shotgun (WGS) entry which is preliminary data.</text>
</comment>
<sequence length="838" mass="94276">MRTQSLNGQWRFRRSDGESWLDGEVPGGVYSDLLNAGEIPDPFVADNELDVQWVGTTDWVYRRTVDVGERLLDHDRVVLRCEGLDTVATVLINGSVVGESVNMHVGHEFDAAGALEPGENEVTVRFRSPVEYGRERAAEYPHEVPSIRYPVDQPGRAFVRKAQCHYGWDWGPCLPTSGIYRDISLVGYSEPRIRYAKTEQDHTVAGIDLTVRVGVDAPTAGTYDLTVEVAETSLTEAVALDAGEQEVELTVPVDEGAVELWWPDGYGDQPLYDLSVSVGDHTHTDRIGFRDVDLVVEPDEAGTSFYFEVNDEPVYAKGANTIPTAPLYGDVTAERYEHLIRSAADANMNMLRVWGGGYYEDEAFYDLCDEYGLLVWQDFMFSCSLHPADDAFLDTVEEEVRYQVRRLASHPSIAVWCANNENEEALENWYGDHERHEAHREDYRALYEETVEPACREEDPSRAYWPGSPSSGPGELEPYVFEKGDIHYWDVWHRGQPFEDYYTTEPRFVSEFGYQSFPSLDSLRTVLDPDEFNPTSPTMEHHQRNPGGNATILRRMADYFRIPFDFADFVYVSQLLQAEAMSTAIEYWRRRKPTTMGALYWQLNDLWPVASWSSIEYDGKWKAQQYAARRQFAPVLLSFHPAFEGRDGVDNVQAEDPDDADWGDVTAQTLWITSDETGPLTGAVDLEVATFDGELVREESVAVDLDAHESTALATVERAELPDGVAPSEVMVRAALDGSRESYPATAFFADYKRLALPETDLTVEIDGCDVTVGADRAALFVELDPGALPGAFGDNYVHLAAGEERTLSFDAYDDRRDALVEAHLAEELSVRHLRETY</sequence>
<evidence type="ECO:0000313" key="21">
    <source>
        <dbReference type="Proteomes" id="UP001596432"/>
    </source>
</evidence>
<dbReference type="InterPro" id="IPR041625">
    <property type="entry name" value="Beta-mannosidase_Ig"/>
</dbReference>
<keyword evidence="12" id="KW-0325">Glycoprotein</keyword>
<dbReference type="GeneID" id="78821553"/>
<comment type="subunit">
    <text evidence="6">Monomer.</text>
</comment>
<dbReference type="EC" id="3.2.1.25" evidence="7"/>
<dbReference type="Pfam" id="PF17786">
    <property type="entry name" value="Mannosidase_ig"/>
    <property type="match status" value="1"/>
</dbReference>
<keyword evidence="21" id="KW-1185">Reference proteome</keyword>
<reference evidence="20 21" key="1">
    <citation type="journal article" date="2019" name="Int. J. Syst. Evol. Microbiol.">
        <title>The Global Catalogue of Microorganisms (GCM) 10K type strain sequencing project: providing services to taxonomists for standard genome sequencing and annotation.</title>
        <authorList>
            <consortium name="The Broad Institute Genomics Platform"/>
            <consortium name="The Broad Institute Genome Sequencing Center for Infectious Disease"/>
            <person name="Wu L."/>
            <person name="Ma J."/>
        </authorList>
    </citation>
    <scope>NUCLEOTIDE SEQUENCE [LARGE SCALE GENOMIC DNA]</scope>
    <source>
        <strain evidence="20 21">XZYJT29</strain>
    </source>
</reference>